<dbReference type="EMBL" id="FNQM01000009">
    <property type="protein sequence ID" value="SEA67350.1"/>
    <property type="molecule type" value="Genomic_DNA"/>
</dbReference>
<feature type="transmembrane region" description="Helical" evidence="1">
    <location>
        <begin position="451"/>
        <end position="474"/>
    </location>
</feature>
<dbReference type="Proteomes" id="UP000198703">
    <property type="component" value="Unassembled WGS sequence"/>
</dbReference>
<keyword evidence="3" id="KW-1185">Reference proteome</keyword>
<feature type="transmembrane region" description="Helical" evidence="1">
    <location>
        <begin position="336"/>
        <end position="355"/>
    </location>
</feature>
<accession>A0A1H4D4C7</accession>
<dbReference type="PANTHER" id="PTHR38592:SF3">
    <property type="entry name" value="BLL4819 PROTEIN"/>
    <property type="match status" value="1"/>
</dbReference>
<name>A0A1H4D4C7_9RHOB</name>
<evidence type="ECO:0000313" key="2">
    <source>
        <dbReference type="EMBL" id="SEA67350.1"/>
    </source>
</evidence>
<keyword evidence="1" id="KW-1133">Transmembrane helix</keyword>
<feature type="transmembrane region" description="Helical" evidence="1">
    <location>
        <begin position="380"/>
        <end position="400"/>
    </location>
</feature>
<dbReference type="InterPro" id="IPR014550">
    <property type="entry name" value="UCP028704_OpgC"/>
</dbReference>
<feature type="transmembrane region" description="Helical" evidence="1">
    <location>
        <begin position="145"/>
        <end position="165"/>
    </location>
</feature>
<feature type="transmembrane region" description="Helical" evidence="1">
    <location>
        <begin position="177"/>
        <end position="200"/>
    </location>
</feature>
<dbReference type="AlphaFoldDB" id="A0A1H4D4C7"/>
<evidence type="ECO:0000313" key="3">
    <source>
        <dbReference type="Proteomes" id="UP000198703"/>
    </source>
</evidence>
<sequence>MLIILFAHIPVNGWTMWIPARFGFSDATEIFVFCSGLASALAFGTTFATRGWPLGAARIVHRVWQVYWAHVGVFLVTAALLVAIARSGVGVDDVNYLHRPLITPFLDRTGEALLGLLTLSYVPGLFDILPMYLVILAMIPVVMLLRSFGGGAAVAAFVLVVWLAANLAGWARMAEEIVAAGGALGPLGSLAAAAGERFAWMNFPATPWGSTIWYFNPFGWQIVFFAGFAFGMGWLAPPPRSAALRCGAWTVLLLSVPLGWFRIHQGFWLPADWALTQAVAGLRDAIEPLWWKTWSGALRVVHFLALAYVAWSLVGEKGARLSAPLPLPQPEGATRLRLGLAAAALAAALAPYGLAAEIKSVAPALDAWALRNLPLAPPELTGWMSLALAVCVATALWCAAPARAAAWLAHDGWFALVSTLRRVGSQSLAVFMTSIPLSVLCGLALDHLGQGLVALALVNLCGVAILVATAYLVAWVRDQPWRKPAPARQSIAARAPAE</sequence>
<keyword evidence="1" id="KW-0472">Membrane</keyword>
<feature type="transmembrane region" description="Helical" evidence="1">
    <location>
        <begin position="30"/>
        <end position="48"/>
    </location>
</feature>
<evidence type="ECO:0000256" key="1">
    <source>
        <dbReference type="SAM" id="Phobius"/>
    </source>
</evidence>
<feature type="transmembrane region" description="Helical" evidence="1">
    <location>
        <begin position="297"/>
        <end position="315"/>
    </location>
</feature>
<protein>
    <submittedName>
        <fullName evidence="2">OpgC protein</fullName>
    </submittedName>
</protein>
<gene>
    <name evidence="2" type="ORF">SAMN05444370_10926</name>
</gene>
<reference evidence="2 3" key="1">
    <citation type="submission" date="2016-10" db="EMBL/GenBank/DDBJ databases">
        <authorList>
            <person name="de Groot N.N."/>
        </authorList>
    </citation>
    <scope>NUCLEOTIDE SEQUENCE [LARGE SCALE GENOMIC DNA]</scope>
    <source>
        <strain evidence="2 3">DSM 15345</strain>
    </source>
</reference>
<feature type="transmembrane region" description="Helical" evidence="1">
    <location>
        <begin position="112"/>
        <end position="139"/>
    </location>
</feature>
<dbReference type="PIRSF" id="PIRSF028704">
    <property type="entry name" value="UPC028704"/>
    <property type="match status" value="1"/>
</dbReference>
<proteinExistence type="predicted"/>
<feature type="transmembrane region" description="Helical" evidence="1">
    <location>
        <begin position="68"/>
        <end position="91"/>
    </location>
</feature>
<keyword evidence="1" id="KW-0812">Transmembrane</keyword>
<dbReference type="PANTHER" id="PTHR38592">
    <property type="entry name" value="BLL4819 PROTEIN"/>
    <property type="match status" value="1"/>
</dbReference>
<feature type="transmembrane region" description="Helical" evidence="1">
    <location>
        <begin position="428"/>
        <end position="445"/>
    </location>
</feature>
<feature type="transmembrane region" description="Helical" evidence="1">
    <location>
        <begin position="212"/>
        <end position="235"/>
    </location>
</feature>
<organism evidence="2 3">
    <name type="scientific">Rubrimonas cliftonensis</name>
    <dbReference type="NCBI Taxonomy" id="89524"/>
    <lineage>
        <taxon>Bacteria</taxon>
        <taxon>Pseudomonadati</taxon>
        <taxon>Pseudomonadota</taxon>
        <taxon>Alphaproteobacteria</taxon>
        <taxon>Rhodobacterales</taxon>
        <taxon>Paracoccaceae</taxon>
        <taxon>Rubrimonas</taxon>
    </lineage>
</organism>
<dbReference type="Pfam" id="PF10129">
    <property type="entry name" value="OpgC_C"/>
    <property type="match status" value="1"/>
</dbReference>
<dbReference type="STRING" id="89524.SAMN05444370_10926"/>
<feature type="transmembrane region" description="Helical" evidence="1">
    <location>
        <begin position="242"/>
        <end position="263"/>
    </location>
</feature>